<dbReference type="Gene3D" id="2.130.10.10">
    <property type="entry name" value="YVTN repeat-like/Quinoprotein amine dehydrogenase"/>
    <property type="match status" value="1"/>
</dbReference>
<dbReference type="InterPro" id="IPR015943">
    <property type="entry name" value="WD40/YVTN_repeat-like_dom_sf"/>
</dbReference>
<dbReference type="AlphaFoldDB" id="A0A382KF59"/>
<dbReference type="PROSITE" id="PS00678">
    <property type="entry name" value="WD_REPEATS_1"/>
    <property type="match status" value="1"/>
</dbReference>
<evidence type="ECO:0000256" key="2">
    <source>
        <dbReference type="ARBA" id="ARBA00022737"/>
    </source>
</evidence>
<sequence>MRNISSLTVTRDGRYALSSSWDGTSILWEVENGRKLFQMASFKDDEWVVLTPEGFFNASPQGEKHINLLKNDEIVNMRELEGLLNRPDILMEIRRGAEIKKMFRESLMGTQ</sequence>
<reference evidence="3" key="1">
    <citation type="submission" date="2018-05" db="EMBL/GenBank/DDBJ databases">
        <authorList>
            <person name="Lanie J.A."/>
            <person name="Ng W.-L."/>
            <person name="Kazmierczak K.M."/>
            <person name="Andrzejewski T.M."/>
            <person name="Davidsen T.M."/>
            <person name="Wayne K.J."/>
            <person name="Tettelin H."/>
            <person name="Glass J.I."/>
            <person name="Rusch D."/>
            <person name="Podicherti R."/>
            <person name="Tsui H.-C.T."/>
            <person name="Winkler M.E."/>
        </authorList>
    </citation>
    <scope>NUCLEOTIDE SEQUENCE</scope>
</reference>
<protein>
    <submittedName>
        <fullName evidence="3">Uncharacterized protein</fullName>
    </submittedName>
</protein>
<evidence type="ECO:0000256" key="1">
    <source>
        <dbReference type="ARBA" id="ARBA00022574"/>
    </source>
</evidence>
<dbReference type="InterPro" id="IPR019775">
    <property type="entry name" value="WD40_repeat_CS"/>
</dbReference>
<name>A0A382KF59_9ZZZZ</name>
<dbReference type="SUPFAM" id="SSF50978">
    <property type="entry name" value="WD40 repeat-like"/>
    <property type="match status" value="1"/>
</dbReference>
<proteinExistence type="predicted"/>
<keyword evidence="1" id="KW-0853">WD repeat</keyword>
<accession>A0A382KF59</accession>
<evidence type="ECO:0000313" key="3">
    <source>
        <dbReference type="EMBL" id="SVC22225.1"/>
    </source>
</evidence>
<gene>
    <name evidence="3" type="ORF">METZ01_LOCUS275079</name>
</gene>
<dbReference type="InterPro" id="IPR001680">
    <property type="entry name" value="WD40_rpt"/>
</dbReference>
<keyword evidence="2" id="KW-0677">Repeat</keyword>
<dbReference type="InterPro" id="IPR036322">
    <property type="entry name" value="WD40_repeat_dom_sf"/>
</dbReference>
<organism evidence="3">
    <name type="scientific">marine metagenome</name>
    <dbReference type="NCBI Taxonomy" id="408172"/>
    <lineage>
        <taxon>unclassified sequences</taxon>
        <taxon>metagenomes</taxon>
        <taxon>ecological metagenomes</taxon>
    </lineage>
</organism>
<dbReference type="PROSITE" id="PS50082">
    <property type="entry name" value="WD_REPEATS_2"/>
    <property type="match status" value="1"/>
</dbReference>
<dbReference type="EMBL" id="UINC01079833">
    <property type="protein sequence ID" value="SVC22225.1"/>
    <property type="molecule type" value="Genomic_DNA"/>
</dbReference>